<dbReference type="CDD" id="cd03794">
    <property type="entry name" value="GT4_WbuB-like"/>
    <property type="match status" value="1"/>
</dbReference>
<feature type="domain" description="Glycosyl transferase family 1" evidence="1">
    <location>
        <begin position="212"/>
        <end position="379"/>
    </location>
</feature>
<feature type="domain" description="Glycosyltransferase subfamily 4-like N-terminal" evidence="2">
    <location>
        <begin position="18"/>
        <end position="195"/>
    </location>
</feature>
<evidence type="ECO:0000259" key="1">
    <source>
        <dbReference type="Pfam" id="PF00534"/>
    </source>
</evidence>
<reference evidence="3" key="1">
    <citation type="journal article" date="2021" name="PeerJ">
        <title>Extensive microbial diversity within the chicken gut microbiome revealed by metagenomics and culture.</title>
        <authorList>
            <person name="Gilroy R."/>
            <person name="Ravi A."/>
            <person name="Getino M."/>
            <person name="Pursley I."/>
            <person name="Horton D.L."/>
            <person name="Alikhan N.F."/>
            <person name="Baker D."/>
            <person name="Gharbi K."/>
            <person name="Hall N."/>
            <person name="Watson M."/>
            <person name="Adriaenssens E.M."/>
            <person name="Foster-Nyarko E."/>
            <person name="Jarju S."/>
            <person name="Secka A."/>
            <person name="Antonio M."/>
            <person name="Oren A."/>
            <person name="Chaudhuri R.R."/>
            <person name="La Ragione R."/>
            <person name="Hildebrand F."/>
            <person name="Pallen M.J."/>
        </authorList>
    </citation>
    <scope>NUCLEOTIDE SEQUENCE</scope>
    <source>
        <strain evidence="3">F6-6636</strain>
    </source>
</reference>
<dbReference type="Pfam" id="PF00534">
    <property type="entry name" value="Glycos_transf_1"/>
    <property type="match status" value="1"/>
</dbReference>
<dbReference type="InterPro" id="IPR050194">
    <property type="entry name" value="Glycosyltransferase_grp1"/>
</dbReference>
<dbReference type="Pfam" id="PF13579">
    <property type="entry name" value="Glyco_trans_4_4"/>
    <property type="match status" value="1"/>
</dbReference>
<protein>
    <submittedName>
        <fullName evidence="3">Glycosyltransferase family 4 protein</fullName>
    </submittedName>
</protein>
<dbReference type="EMBL" id="JAHLFS010000063">
    <property type="protein sequence ID" value="MBU3852137.1"/>
    <property type="molecule type" value="Genomic_DNA"/>
</dbReference>
<accession>A0A948X124</accession>
<comment type="caution">
    <text evidence="3">The sequence shown here is derived from an EMBL/GenBank/DDBJ whole genome shotgun (WGS) entry which is preliminary data.</text>
</comment>
<evidence type="ECO:0000259" key="2">
    <source>
        <dbReference type="Pfam" id="PF13579"/>
    </source>
</evidence>
<proteinExistence type="predicted"/>
<organism evidence="3 4">
    <name type="scientific">Candidatus Paralactobacillus gallistercoris</name>
    <dbReference type="NCBI Taxonomy" id="2838724"/>
    <lineage>
        <taxon>Bacteria</taxon>
        <taxon>Bacillati</taxon>
        <taxon>Bacillota</taxon>
        <taxon>Bacilli</taxon>
        <taxon>Lactobacillales</taxon>
        <taxon>Lactobacillaceae</taxon>
        <taxon>Lactobacillus</taxon>
    </lineage>
</organism>
<reference evidence="3" key="2">
    <citation type="submission" date="2021-04" db="EMBL/GenBank/DDBJ databases">
        <authorList>
            <person name="Gilroy R."/>
        </authorList>
    </citation>
    <scope>NUCLEOTIDE SEQUENCE</scope>
    <source>
        <strain evidence="3">F6-6636</strain>
    </source>
</reference>
<gene>
    <name evidence="3" type="ORF">H9901_05510</name>
</gene>
<dbReference type="PANTHER" id="PTHR45947:SF3">
    <property type="entry name" value="SULFOQUINOVOSYL TRANSFERASE SQD2"/>
    <property type="match status" value="1"/>
</dbReference>
<dbReference type="InterPro" id="IPR028098">
    <property type="entry name" value="Glyco_trans_4-like_N"/>
</dbReference>
<dbReference type="PANTHER" id="PTHR45947">
    <property type="entry name" value="SULFOQUINOVOSYL TRANSFERASE SQD2"/>
    <property type="match status" value="1"/>
</dbReference>
<sequence length="404" mass="46065">MRILVVSQNFYPDHFQINQITQDWVKAGHEVTVLTGLGDYSTSHINPRYRYGRHRNEEYHGVKIHRVRAIARHHGALWRSLNYLSFALNGWVWAQRTQQQFDIVYVYEVSPITQLIPALRYARRYHVPLAVYVLDIWPEAVKAMHINEGTWPFKIIHKLSKYLYQQADGLAVSSPSFAQYLQIVDNVNKKIQFIPQYANKLDLSHAKPAFNEQKGITDFVFTGNIGLVQDLETVIRASKRLINAGLNDKFRVHLIGDGSDLVHLKKLVTTNDLNEQIIFYGRQPVTKMIDYYAAADACLLTLSGANKIGWTIPAKLQGYLAAGKPVIAAIDGDAQTVIKQAKCGLYANAGDDAGLAKQMQHFIELKSAQRSLMGQNGKHYFLTHYQRQQFNQNMLTWLKSLVIK</sequence>
<evidence type="ECO:0000313" key="3">
    <source>
        <dbReference type="EMBL" id="MBU3852137.1"/>
    </source>
</evidence>
<evidence type="ECO:0000313" key="4">
    <source>
        <dbReference type="Proteomes" id="UP000777303"/>
    </source>
</evidence>
<dbReference type="Gene3D" id="3.40.50.2000">
    <property type="entry name" value="Glycogen Phosphorylase B"/>
    <property type="match status" value="2"/>
</dbReference>
<dbReference type="Proteomes" id="UP000777303">
    <property type="component" value="Unassembled WGS sequence"/>
</dbReference>
<dbReference type="SUPFAM" id="SSF53756">
    <property type="entry name" value="UDP-Glycosyltransferase/glycogen phosphorylase"/>
    <property type="match status" value="1"/>
</dbReference>
<dbReference type="InterPro" id="IPR001296">
    <property type="entry name" value="Glyco_trans_1"/>
</dbReference>
<name>A0A948X124_9LACO</name>
<dbReference type="GO" id="GO:0016758">
    <property type="term" value="F:hexosyltransferase activity"/>
    <property type="evidence" value="ECO:0007669"/>
    <property type="project" value="TreeGrafter"/>
</dbReference>
<dbReference type="AlphaFoldDB" id="A0A948X124"/>